<keyword evidence="1" id="KW-0732">Signal</keyword>
<sequence length="179" mass="19466">MSHNRAPVQKLLKVVITGLAFIASFANDALAETPLPALATEPMLTITGLDDSRFADGILLLDSGRLAAIDATRLTTTTPWTDGPHEFTGVRLAALTDFLGLSDGVLVAQALNDYSVEIPVSEAVPDGAIIAYAIDGLPMPVRSRGPLWVIYPFDQNPDYRSEVTYTRSIWQMNRLEVRP</sequence>
<protein>
    <recommendedName>
        <fullName evidence="2">Oxidoreductase molybdopterin-binding domain-containing protein</fullName>
    </recommendedName>
</protein>
<feature type="signal peptide" evidence="1">
    <location>
        <begin position="1"/>
        <end position="31"/>
    </location>
</feature>
<reference evidence="3 4" key="1">
    <citation type="submission" date="2016-10" db="EMBL/GenBank/DDBJ databases">
        <title>Rhodobacter sp. LPB0142, isolated from sea water.</title>
        <authorList>
            <person name="Kim E."/>
            <person name="Yi H."/>
        </authorList>
    </citation>
    <scope>NUCLEOTIDE SEQUENCE [LARGE SCALE GENOMIC DNA]</scope>
    <source>
        <strain evidence="3 4">LPB0142</strain>
    </source>
</reference>
<dbReference type="STRING" id="1850250.LPB142_16295"/>
<dbReference type="Pfam" id="PF00174">
    <property type="entry name" value="Oxidored_molyb"/>
    <property type="match status" value="1"/>
</dbReference>
<gene>
    <name evidence="3" type="ORF">LPB142_16295</name>
</gene>
<dbReference type="SUPFAM" id="SSF56524">
    <property type="entry name" value="Oxidoreductase molybdopterin-binding domain"/>
    <property type="match status" value="1"/>
</dbReference>
<feature type="chain" id="PRO_5009443649" description="Oxidoreductase molybdopterin-binding domain-containing protein" evidence="1">
    <location>
        <begin position="32"/>
        <end position="179"/>
    </location>
</feature>
<accession>A0A1D9MH92</accession>
<dbReference type="InterPro" id="IPR036374">
    <property type="entry name" value="OxRdtase_Mopterin-bd_sf"/>
</dbReference>
<dbReference type="Proteomes" id="UP000176562">
    <property type="component" value="Chromosome"/>
</dbReference>
<dbReference type="KEGG" id="rhp:LPB142_16295"/>
<evidence type="ECO:0000256" key="1">
    <source>
        <dbReference type="SAM" id="SignalP"/>
    </source>
</evidence>
<proteinExistence type="predicted"/>
<evidence type="ECO:0000313" key="4">
    <source>
        <dbReference type="Proteomes" id="UP000176562"/>
    </source>
</evidence>
<organism evidence="3 4">
    <name type="scientific">Rhodobacter xanthinilyticus</name>
    <dbReference type="NCBI Taxonomy" id="1850250"/>
    <lineage>
        <taxon>Bacteria</taxon>
        <taxon>Pseudomonadati</taxon>
        <taxon>Pseudomonadota</taxon>
        <taxon>Alphaproteobacteria</taxon>
        <taxon>Rhodobacterales</taxon>
        <taxon>Rhodobacter group</taxon>
        <taxon>Rhodobacter</taxon>
    </lineage>
</organism>
<evidence type="ECO:0000313" key="3">
    <source>
        <dbReference type="EMBL" id="AOZ71138.1"/>
    </source>
</evidence>
<keyword evidence="4" id="KW-1185">Reference proteome</keyword>
<dbReference type="AlphaFoldDB" id="A0A1D9MH92"/>
<dbReference type="InterPro" id="IPR000572">
    <property type="entry name" value="OxRdtase_Mopterin-bd_dom"/>
</dbReference>
<evidence type="ECO:0000259" key="2">
    <source>
        <dbReference type="Pfam" id="PF00174"/>
    </source>
</evidence>
<name>A0A1D9MH92_9RHOB</name>
<dbReference type="EMBL" id="CP017781">
    <property type="protein sequence ID" value="AOZ71138.1"/>
    <property type="molecule type" value="Genomic_DNA"/>
</dbReference>
<dbReference type="Gene3D" id="3.90.420.10">
    <property type="entry name" value="Oxidoreductase, molybdopterin-binding domain"/>
    <property type="match status" value="1"/>
</dbReference>
<feature type="domain" description="Oxidoreductase molybdopterin-binding" evidence="2">
    <location>
        <begin position="76"/>
        <end position="152"/>
    </location>
</feature>